<dbReference type="OMA" id="YMLKIPH"/>
<dbReference type="PANTHER" id="PTHR11012:SF47">
    <property type="entry name" value="GH22833P"/>
    <property type="match status" value="1"/>
</dbReference>
<feature type="domain" description="CHK kinase-like" evidence="1">
    <location>
        <begin position="120"/>
        <end position="321"/>
    </location>
</feature>
<organism evidence="3">
    <name type="scientific">Camponotus floridanus</name>
    <name type="common">Florida carpenter ant</name>
    <dbReference type="NCBI Taxonomy" id="104421"/>
    <lineage>
        <taxon>Eukaryota</taxon>
        <taxon>Metazoa</taxon>
        <taxon>Ecdysozoa</taxon>
        <taxon>Arthropoda</taxon>
        <taxon>Hexapoda</taxon>
        <taxon>Insecta</taxon>
        <taxon>Pterygota</taxon>
        <taxon>Neoptera</taxon>
        <taxon>Endopterygota</taxon>
        <taxon>Hymenoptera</taxon>
        <taxon>Apocrita</taxon>
        <taxon>Aculeata</taxon>
        <taxon>Formicoidea</taxon>
        <taxon>Formicidae</taxon>
        <taxon>Formicinae</taxon>
        <taxon>Camponotus</taxon>
    </lineage>
</organism>
<dbReference type="SUPFAM" id="SSF56112">
    <property type="entry name" value="Protein kinase-like (PK-like)"/>
    <property type="match status" value="1"/>
</dbReference>
<dbReference type="OrthoDB" id="190089at2759"/>
<dbReference type="SMART" id="SM00587">
    <property type="entry name" value="CHK"/>
    <property type="match status" value="1"/>
</dbReference>
<dbReference type="KEGG" id="cfo:105248624"/>
<proteinExistence type="predicted"/>
<name>E2A5A3_CAMFO</name>
<accession>E2A5A3</accession>
<keyword evidence="3" id="KW-1185">Reference proteome</keyword>
<dbReference type="InterPro" id="IPR015897">
    <property type="entry name" value="CHK_kinase-like"/>
</dbReference>
<dbReference type="AlphaFoldDB" id="E2A5A3"/>
<gene>
    <name evidence="2" type="ORF">EAG_06683</name>
</gene>
<dbReference type="Proteomes" id="UP000000311">
    <property type="component" value="Unassembled WGS sequence"/>
</dbReference>
<evidence type="ECO:0000313" key="2">
    <source>
        <dbReference type="EMBL" id="EFN71384.1"/>
    </source>
</evidence>
<dbReference type="PANTHER" id="PTHR11012">
    <property type="entry name" value="PROTEIN KINASE-LIKE DOMAIN-CONTAINING"/>
    <property type="match status" value="1"/>
</dbReference>
<evidence type="ECO:0000259" key="1">
    <source>
        <dbReference type="SMART" id="SM00587"/>
    </source>
</evidence>
<reference evidence="2 3" key="1">
    <citation type="journal article" date="2010" name="Science">
        <title>Genomic comparison of the ants Camponotus floridanus and Harpegnathos saltator.</title>
        <authorList>
            <person name="Bonasio R."/>
            <person name="Zhang G."/>
            <person name="Ye C."/>
            <person name="Mutti N.S."/>
            <person name="Fang X."/>
            <person name="Qin N."/>
            <person name="Donahue G."/>
            <person name="Yang P."/>
            <person name="Li Q."/>
            <person name="Li C."/>
            <person name="Zhang P."/>
            <person name="Huang Z."/>
            <person name="Berger S.L."/>
            <person name="Reinberg D."/>
            <person name="Wang J."/>
            <person name="Liebig J."/>
        </authorList>
    </citation>
    <scope>NUCLEOTIDE SEQUENCE [LARGE SCALE GENOMIC DNA]</scope>
    <source>
        <strain evidence="3">C129</strain>
    </source>
</reference>
<evidence type="ECO:0000313" key="3">
    <source>
        <dbReference type="Proteomes" id="UP000000311"/>
    </source>
</evidence>
<dbReference type="Gene3D" id="3.90.1200.10">
    <property type="match status" value="1"/>
</dbReference>
<sequence>MENSLVNCSAEDKVKHFQAYLRKYENDDKLVILLAVDKPGSKPGDNYTSVVVKTKLVGTRGDGNPYIKNVITKSIVQKRAIAGLIDVYALFRVEKHVYQKILPVLGPFNPQCINADRENVTMEDLAVKGYINCERRNFMDLDHTVCALKKLAKFHASALTVKIKDPQLFGELTESLEEVIYKDNFETTPMRMCSNMSMQSSLKSLELIEPRTQELQAVIDHIADYVGKTYDIMYRIFNGPKEKYHTICHGDPWMNNMLFLHDNDGKIIDLKFVDYQICRHTSIATDIHYFIYSSVQSSLIKESYESLIRIYHTEFLKELRRSNIDEQILAELDKEWLEKELQTYSLYGALIGCFMVNPILAEEEDVLQFETIGFSSDNPMYSSDKRVMNVSQKKLDRIESVTSHYYRRYVLGIINDDLEPISATHNGYDGIYNRYTKSV</sequence>
<dbReference type="Pfam" id="PF02958">
    <property type="entry name" value="EcKL"/>
    <property type="match status" value="1"/>
</dbReference>
<dbReference type="InterPro" id="IPR004119">
    <property type="entry name" value="EcKL"/>
</dbReference>
<protein>
    <recommendedName>
        <fullName evidence="1">CHK kinase-like domain-containing protein</fullName>
    </recommendedName>
</protein>
<dbReference type="InParanoid" id="E2A5A3"/>
<dbReference type="InterPro" id="IPR011009">
    <property type="entry name" value="Kinase-like_dom_sf"/>
</dbReference>
<dbReference type="EMBL" id="GL436894">
    <property type="protein sequence ID" value="EFN71384.1"/>
    <property type="molecule type" value="Genomic_DNA"/>
</dbReference>